<accession>A0A7R9ZTF6</accession>
<dbReference type="EMBL" id="HBEF01024706">
    <property type="protein sequence ID" value="CAD8343177.1"/>
    <property type="molecule type" value="Transcribed_RNA"/>
</dbReference>
<feature type="compositionally biased region" description="Polar residues" evidence="1">
    <location>
        <begin position="97"/>
        <end position="106"/>
    </location>
</feature>
<feature type="region of interest" description="Disordered" evidence="1">
    <location>
        <begin position="83"/>
        <end position="107"/>
    </location>
</feature>
<protein>
    <submittedName>
        <fullName evidence="2">Uncharacterized protein</fullName>
    </submittedName>
</protein>
<name>A0A7R9ZTF6_9STRA</name>
<feature type="compositionally biased region" description="Basic and acidic residues" evidence="1">
    <location>
        <begin position="83"/>
        <end position="92"/>
    </location>
</feature>
<proteinExistence type="predicted"/>
<organism evidence="2">
    <name type="scientific">Craspedostauros australis</name>
    <dbReference type="NCBI Taxonomy" id="1486917"/>
    <lineage>
        <taxon>Eukaryota</taxon>
        <taxon>Sar</taxon>
        <taxon>Stramenopiles</taxon>
        <taxon>Ochrophyta</taxon>
        <taxon>Bacillariophyta</taxon>
        <taxon>Bacillariophyceae</taxon>
        <taxon>Bacillariophycidae</taxon>
        <taxon>Naviculales</taxon>
        <taxon>Naviculaceae</taxon>
        <taxon>Craspedostauros</taxon>
    </lineage>
</organism>
<dbReference type="AlphaFoldDB" id="A0A7R9ZTF6"/>
<gene>
    <name evidence="2" type="ORF">CAUS1442_LOCUS15312</name>
</gene>
<evidence type="ECO:0000256" key="1">
    <source>
        <dbReference type="SAM" id="MobiDB-lite"/>
    </source>
</evidence>
<evidence type="ECO:0000313" key="2">
    <source>
        <dbReference type="EMBL" id="CAD8343177.1"/>
    </source>
</evidence>
<reference evidence="2" key="1">
    <citation type="submission" date="2021-01" db="EMBL/GenBank/DDBJ databases">
        <authorList>
            <person name="Corre E."/>
            <person name="Pelletier E."/>
            <person name="Niang G."/>
            <person name="Scheremetjew M."/>
            <person name="Finn R."/>
            <person name="Kale V."/>
            <person name="Holt S."/>
            <person name="Cochrane G."/>
            <person name="Meng A."/>
            <person name="Brown T."/>
            <person name="Cohen L."/>
        </authorList>
    </citation>
    <scope>NUCLEOTIDE SEQUENCE</scope>
    <source>
        <strain evidence="2">CCMP3328</strain>
    </source>
</reference>
<sequence length="123" mass="13758">MPVEAVITRALEVRFIDARMLATEAKSNLGIQAYPTKEQEQMILKEAIHIFVSRPLSTQREMKRQNEILEAATHKCYSLDHSIHKKKGDDHSSSSGTNATDATTLGETPEDMKMVQAQCCVIL</sequence>